<dbReference type="PANTHER" id="PTHR45623:SF49">
    <property type="entry name" value="SWI_SNF-RELATED MATRIX-ASSOCIATED ACTIN-DEPENDENT REGULATOR OF CHROMATIN SUBFAMILY A MEMBER 5"/>
    <property type="match status" value="1"/>
</dbReference>
<keyword evidence="4" id="KW-0539">Nucleus</keyword>
<dbReference type="InterPro" id="IPR014001">
    <property type="entry name" value="Helicase_ATP-bd"/>
</dbReference>
<name>A0A0C3BRD0_PILCF</name>
<evidence type="ECO:0000313" key="8">
    <source>
        <dbReference type="Proteomes" id="UP000054166"/>
    </source>
</evidence>
<feature type="region of interest" description="Disordered" evidence="5">
    <location>
        <begin position="17"/>
        <end position="41"/>
    </location>
</feature>
<gene>
    <name evidence="7" type="ORF">PILCRDRAFT_89952</name>
</gene>
<dbReference type="PANTHER" id="PTHR45623">
    <property type="entry name" value="CHROMODOMAIN-HELICASE-DNA-BINDING PROTEIN 3-RELATED-RELATED"/>
    <property type="match status" value="1"/>
</dbReference>
<protein>
    <recommendedName>
        <fullName evidence="6">Helicase ATP-binding domain-containing protein</fullName>
    </recommendedName>
</protein>
<dbReference type="InterPro" id="IPR038718">
    <property type="entry name" value="SNF2-like_sf"/>
</dbReference>
<evidence type="ECO:0000256" key="5">
    <source>
        <dbReference type="SAM" id="MobiDB-lite"/>
    </source>
</evidence>
<dbReference type="SUPFAM" id="SSF52540">
    <property type="entry name" value="P-loop containing nucleoside triphosphate hydrolases"/>
    <property type="match status" value="1"/>
</dbReference>
<reference evidence="7 8" key="1">
    <citation type="submission" date="2014-04" db="EMBL/GenBank/DDBJ databases">
        <authorList>
            <consortium name="DOE Joint Genome Institute"/>
            <person name="Kuo A."/>
            <person name="Tarkka M."/>
            <person name="Buscot F."/>
            <person name="Kohler A."/>
            <person name="Nagy L.G."/>
            <person name="Floudas D."/>
            <person name="Copeland A."/>
            <person name="Barry K.W."/>
            <person name="Cichocki N."/>
            <person name="Veneault-Fourrey C."/>
            <person name="LaButti K."/>
            <person name="Lindquist E.A."/>
            <person name="Lipzen A."/>
            <person name="Lundell T."/>
            <person name="Morin E."/>
            <person name="Murat C."/>
            <person name="Sun H."/>
            <person name="Tunlid A."/>
            <person name="Henrissat B."/>
            <person name="Grigoriev I.V."/>
            <person name="Hibbett D.S."/>
            <person name="Martin F."/>
            <person name="Nordberg H.P."/>
            <person name="Cantor M.N."/>
            <person name="Hua S.X."/>
        </authorList>
    </citation>
    <scope>NUCLEOTIDE SEQUENCE [LARGE SCALE GENOMIC DNA]</scope>
    <source>
        <strain evidence="7 8">F 1598</strain>
    </source>
</reference>
<sequence length="466" mass="53658">MTHRLFTFYRKGQLSPAKLSRVRQTEARQQKKQKRKAGEGKLHVKRQEMERAKVHYIASVVFCRLLDYGCGQTILVSTRARDPGYATMMDVQPKPKGRGRKKPRWKDGNETPIVFEASPSFIHGEMRGYQLQGLNWMVSLHHNGPNGILADEMACEFKQWTPEIVANRLIPQDFEVCITSYEICLIDKSAFKQFSFEYIVIDEAHRIKNVDSILSQIVHSFSSRGRLLKELFALLNFICLEIFMEYADLVSFLHKDGTGSEEEAEKSKMAKKALNFNLLCGRSGPEPSSNLFDPALAQLQERELAVHKRLNEITAPLREPLGPEDTPEKLDAECQAAQDFIDNAEPLTDEEQAQKEAYLEDSFPDWSRRDFQQLIRALEVNRRLLCWMDDYDLLATDIQEKTPKEVKKYYLVSRSGSNSQARICYPLISDYLADMFLLLPEYPRIEQLPQLRLYSTTANGNVGRFI</sequence>
<evidence type="ECO:0000256" key="4">
    <source>
        <dbReference type="ARBA" id="ARBA00023242"/>
    </source>
</evidence>
<proteinExistence type="predicted"/>
<dbReference type="InterPro" id="IPR027417">
    <property type="entry name" value="P-loop_NTPase"/>
</dbReference>
<accession>A0A0C3BRD0</accession>
<keyword evidence="8" id="KW-1185">Reference proteome</keyword>
<dbReference type="GO" id="GO:0003677">
    <property type="term" value="F:DNA binding"/>
    <property type="evidence" value="ECO:0007669"/>
    <property type="project" value="InterPro"/>
</dbReference>
<dbReference type="EMBL" id="KN833007">
    <property type="protein sequence ID" value="KIM79892.1"/>
    <property type="molecule type" value="Genomic_DNA"/>
</dbReference>
<dbReference type="AlphaFoldDB" id="A0A0C3BRD0"/>
<evidence type="ECO:0000256" key="2">
    <source>
        <dbReference type="ARBA" id="ARBA00022741"/>
    </source>
</evidence>
<dbReference type="GO" id="GO:0034728">
    <property type="term" value="P:nucleosome organization"/>
    <property type="evidence" value="ECO:0007669"/>
    <property type="project" value="TreeGrafter"/>
</dbReference>
<dbReference type="OrthoDB" id="5857104at2759"/>
<keyword evidence="2" id="KW-0547">Nucleotide-binding</keyword>
<feature type="compositionally biased region" description="Basic residues" evidence="5">
    <location>
        <begin position="95"/>
        <end position="104"/>
    </location>
</feature>
<dbReference type="InterPro" id="IPR015194">
    <property type="entry name" value="ISWI_HAND-dom"/>
</dbReference>
<evidence type="ECO:0000259" key="6">
    <source>
        <dbReference type="PROSITE" id="PS51192"/>
    </source>
</evidence>
<dbReference type="GO" id="GO:0140658">
    <property type="term" value="F:ATP-dependent chromatin remodeler activity"/>
    <property type="evidence" value="ECO:0007669"/>
    <property type="project" value="TreeGrafter"/>
</dbReference>
<dbReference type="Gene3D" id="1.10.1040.30">
    <property type="entry name" value="ISWI, HAND domain"/>
    <property type="match status" value="1"/>
</dbReference>
<dbReference type="GO" id="GO:0042393">
    <property type="term" value="F:histone binding"/>
    <property type="evidence" value="ECO:0007669"/>
    <property type="project" value="TreeGrafter"/>
</dbReference>
<dbReference type="Pfam" id="PF09110">
    <property type="entry name" value="HAND"/>
    <property type="match status" value="1"/>
</dbReference>
<dbReference type="PROSITE" id="PS51192">
    <property type="entry name" value="HELICASE_ATP_BIND_1"/>
    <property type="match status" value="1"/>
</dbReference>
<dbReference type="InterPro" id="IPR036306">
    <property type="entry name" value="ISWI_HAND-dom_sf"/>
</dbReference>
<dbReference type="HOGENOM" id="CLU_586750_0_0_1"/>
<dbReference type="GO" id="GO:0005524">
    <property type="term" value="F:ATP binding"/>
    <property type="evidence" value="ECO:0007669"/>
    <property type="project" value="InterPro"/>
</dbReference>
<dbReference type="SUPFAM" id="SSF101224">
    <property type="entry name" value="HAND domain of the nucleosome remodeling ATPase ISWI"/>
    <property type="match status" value="1"/>
</dbReference>
<dbReference type="InterPro" id="IPR000330">
    <property type="entry name" value="SNF2_N"/>
</dbReference>
<dbReference type="Gene3D" id="1.10.10.60">
    <property type="entry name" value="Homeodomain-like"/>
    <property type="match status" value="1"/>
</dbReference>
<dbReference type="InParanoid" id="A0A0C3BRD0"/>
<feature type="region of interest" description="Disordered" evidence="5">
    <location>
        <begin position="86"/>
        <end position="109"/>
    </location>
</feature>
<dbReference type="Gene3D" id="3.40.50.10810">
    <property type="entry name" value="Tandem AAA-ATPase domain"/>
    <property type="match status" value="2"/>
</dbReference>
<dbReference type="GO" id="GO:0005634">
    <property type="term" value="C:nucleus"/>
    <property type="evidence" value="ECO:0007669"/>
    <property type="project" value="UniProtKB-SubCell"/>
</dbReference>
<organism evidence="7 8">
    <name type="scientific">Piloderma croceum (strain F 1598)</name>
    <dbReference type="NCBI Taxonomy" id="765440"/>
    <lineage>
        <taxon>Eukaryota</taxon>
        <taxon>Fungi</taxon>
        <taxon>Dikarya</taxon>
        <taxon>Basidiomycota</taxon>
        <taxon>Agaricomycotina</taxon>
        <taxon>Agaricomycetes</taxon>
        <taxon>Agaricomycetidae</taxon>
        <taxon>Atheliales</taxon>
        <taxon>Atheliaceae</taxon>
        <taxon>Piloderma</taxon>
    </lineage>
</organism>
<feature type="domain" description="Helicase ATP-binding" evidence="6">
    <location>
        <begin position="145"/>
        <end position="241"/>
    </location>
</feature>
<evidence type="ECO:0000256" key="1">
    <source>
        <dbReference type="ARBA" id="ARBA00004123"/>
    </source>
</evidence>
<reference evidence="8" key="2">
    <citation type="submission" date="2015-01" db="EMBL/GenBank/DDBJ databases">
        <title>Evolutionary Origins and Diversification of the Mycorrhizal Mutualists.</title>
        <authorList>
            <consortium name="DOE Joint Genome Institute"/>
            <consortium name="Mycorrhizal Genomics Consortium"/>
            <person name="Kohler A."/>
            <person name="Kuo A."/>
            <person name="Nagy L.G."/>
            <person name="Floudas D."/>
            <person name="Copeland A."/>
            <person name="Barry K.W."/>
            <person name="Cichocki N."/>
            <person name="Veneault-Fourrey C."/>
            <person name="LaButti K."/>
            <person name="Lindquist E.A."/>
            <person name="Lipzen A."/>
            <person name="Lundell T."/>
            <person name="Morin E."/>
            <person name="Murat C."/>
            <person name="Riley R."/>
            <person name="Ohm R."/>
            <person name="Sun H."/>
            <person name="Tunlid A."/>
            <person name="Henrissat B."/>
            <person name="Grigoriev I.V."/>
            <person name="Hibbett D.S."/>
            <person name="Martin F."/>
        </authorList>
    </citation>
    <scope>NUCLEOTIDE SEQUENCE [LARGE SCALE GENOMIC DNA]</scope>
    <source>
        <strain evidence="8">F 1598</strain>
    </source>
</reference>
<dbReference type="GO" id="GO:0016887">
    <property type="term" value="F:ATP hydrolysis activity"/>
    <property type="evidence" value="ECO:0007669"/>
    <property type="project" value="TreeGrafter"/>
</dbReference>
<comment type="subcellular location">
    <subcellularLocation>
        <location evidence="1">Nucleus</location>
    </subcellularLocation>
</comment>
<keyword evidence="3" id="KW-0067">ATP-binding</keyword>
<dbReference type="STRING" id="765440.A0A0C3BRD0"/>
<dbReference type="Proteomes" id="UP000054166">
    <property type="component" value="Unassembled WGS sequence"/>
</dbReference>
<evidence type="ECO:0000256" key="3">
    <source>
        <dbReference type="ARBA" id="ARBA00022840"/>
    </source>
</evidence>
<evidence type="ECO:0000313" key="7">
    <source>
        <dbReference type="EMBL" id="KIM79892.1"/>
    </source>
</evidence>
<dbReference type="Pfam" id="PF00176">
    <property type="entry name" value="SNF2-rel_dom"/>
    <property type="match status" value="1"/>
</dbReference>
<dbReference type="GO" id="GO:0000785">
    <property type="term" value="C:chromatin"/>
    <property type="evidence" value="ECO:0007669"/>
    <property type="project" value="TreeGrafter"/>
</dbReference>
<dbReference type="GO" id="GO:0031491">
    <property type="term" value="F:nucleosome binding"/>
    <property type="evidence" value="ECO:0007669"/>
    <property type="project" value="InterPro"/>
</dbReference>